<dbReference type="EMBL" id="AY943952">
    <property type="protein sequence ID" value="AAX51329.1"/>
    <property type="molecule type" value="Genomic_DNA"/>
</dbReference>
<protein>
    <recommendedName>
        <fullName evidence="2">ATP/GTP-binding protein</fullName>
    </recommendedName>
</protein>
<geneLocation type="plasmid" evidence="1">
    <name>pFP11</name>
</geneLocation>
<evidence type="ECO:0008006" key="2">
    <source>
        <dbReference type="Google" id="ProtNLM"/>
    </source>
</evidence>
<reference evidence="1" key="1">
    <citation type="journal article" date="2008" name="Appl. Environ. Microbiol.">
        <title>Characterization of replication and conjugation of Streptomyces circular plasmids pFP1 and pFP11 and their ability to propagate in linear mode with artificially attached telomeres.</title>
        <authorList>
            <person name="Zhang R."/>
            <person name="Zeng A."/>
            <person name="Fang P."/>
            <person name="Qin Z."/>
        </authorList>
    </citation>
    <scope>NUCLEOTIDE SEQUENCE</scope>
    <source>
        <strain evidence="1">F11</strain>
        <plasmid evidence="1">pFP11</plasmid>
    </source>
</reference>
<dbReference type="RefSeq" id="WP_011265224.1">
    <property type="nucleotide sequence ID" value="NC_006911.1"/>
</dbReference>
<keyword evidence="1" id="KW-0614">Plasmid</keyword>
<dbReference type="Gene3D" id="3.40.50.300">
    <property type="entry name" value="P-loop containing nucleotide triphosphate hydrolases"/>
    <property type="match status" value="1"/>
</dbReference>
<evidence type="ECO:0000313" key="1">
    <source>
        <dbReference type="EMBL" id="AAX51329.1"/>
    </source>
</evidence>
<accession>Q58IQ4</accession>
<name>Q58IQ4_9ACTN</name>
<dbReference type="InterPro" id="IPR027417">
    <property type="entry name" value="P-loop_NTPase"/>
</dbReference>
<dbReference type="SUPFAM" id="SSF52540">
    <property type="entry name" value="P-loop containing nucleoside triphosphate hydrolases"/>
    <property type="match status" value="1"/>
</dbReference>
<dbReference type="AlphaFoldDB" id="Q58IQ4"/>
<gene>
    <name evidence="1" type="ORF">pFP11.25</name>
</gene>
<sequence>MTPLALDDTLVHIAENRLGILLRAQLLGTLPTDGQTEITRIMRTLSGRPGPARLVLMAGLQGSRKTTIARALESLGFLRFSPDERVFETHGHYGRDFPRGEYRIREQPILEEIAAEVRSALDSGRDVVVDHGFWTAAERKLWRAIGEEAGAAVTLVHLPGTHEERWERIKERNQQTYDNPNAMWFSEDDLRRHAARFEPPGPDEPHVTYTGDLDPVLRALDYSSAP</sequence>
<dbReference type="Pfam" id="PF13671">
    <property type="entry name" value="AAA_33"/>
    <property type="match status" value="1"/>
</dbReference>
<organism evidence="1">
    <name type="scientific">Streptomyces sp. F11</name>
    <dbReference type="NCBI Taxonomy" id="319318"/>
    <lineage>
        <taxon>Bacteria</taxon>
        <taxon>Bacillati</taxon>
        <taxon>Actinomycetota</taxon>
        <taxon>Actinomycetes</taxon>
        <taxon>Kitasatosporales</taxon>
        <taxon>Streptomycetaceae</taxon>
        <taxon>Streptomyces</taxon>
    </lineage>
</organism>
<proteinExistence type="predicted"/>